<dbReference type="Gene3D" id="3.40.50.1820">
    <property type="entry name" value="alpha/beta hydrolase"/>
    <property type="match status" value="1"/>
</dbReference>
<proteinExistence type="inferred from homology"/>
<dbReference type="EMBL" id="BSOS01000086">
    <property type="protein sequence ID" value="GLR68249.1"/>
    <property type="molecule type" value="Genomic_DNA"/>
</dbReference>
<dbReference type="InterPro" id="IPR013094">
    <property type="entry name" value="AB_hydrolase_3"/>
</dbReference>
<feature type="domain" description="Alpha/beta hydrolase fold-3" evidence="3">
    <location>
        <begin position="82"/>
        <end position="286"/>
    </location>
</feature>
<keyword evidence="2" id="KW-0378">Hydrolase</keyword>
<organism evidence="4 5">
    <name type="scientific">Acidocella aquatica</name>
    <dbReference type="NCBI Taxonomy" id="1922313"/>
    <lineage>
        <taxon>Bacteria</taxon>
        <taxon>Pseudomonadati</taxon>
        <taxon>Pseudomonadota</taxon>
        <taxon>Alphaproteobacteria</taxon>
        <taxon>Acetobacterales</taxon>
        <taxon>Acidocellaceae</taxon>
        <taxon>Acidocella</taxon>
    </lineage>
</organism>
<dbReference type="Proteomes" id="UP001156641">
    <property type="component" value="Unassembled WGS sequence"/>
</dbReference>
<comment type="similarity">
    <text evidence="1">Belongs to the 'GDXG' lipolytic enzyme family.</text>
</comment>
<dbReference type="PANTHER" id="PTHR48081:SF30">
    <property type="entry name" value="ACETYL-HYDROLASE LIPR-RELATED"/>
    <property type="match status" value="1"/>
</dbReference>
<evidence type="ECO:0000256" key="2">
    <source>
        <dbReference type="ARBA" id="ARBA00022801"/>
    </source>
</evidence>
<sequence>MQAQAYSNSGGLSMVNFDLLETEETYKGAVDAFRAGIDEMFAKPLAVRLLAQFPVTIEASKIGNIPVDIFTPVGEFDPDHVLINLHGGAFCSGATYISQIESIPVAHLGQYRVVSIDYRQGYEHKFPAATEDVCAVYAELLKTYSAGRIGIYGGSAGGSLTLQVIAWLLEHGIELPGAIAVLGAGAGGNGDGDYFSAIGTAVPPPIDAFNLRGNRFGYFSEVGPESPLINPLLGGKGFLANYPPSLFITGTRAFDLSPAIATQRALFQAGVDAQLHVFDGMGHCFYYDTALPESLDAYDTLLRFFQKHMC</sequence>
<dbReference type="SUPFAM" id="SSF53474">
    <property type="entry name" value="alpha/beta-Hydrolases"/>
    <property type="match status" value="1"/>
</dbReference>
<evidence type="ECO:0000259" key="3">
    <source>
        <dbReference type="Pfam" id="PF07859"/>
    </source>
</evidence>
<dbReference type="PANTHER" id="PTHR48081">
    <property type="entry name" value="AB HYDROLASE SUPERFAMILY PROTEIN C4A8.06C"/>
    <property type="match status" value="1"/>
</dbReference>
<dbReference type="InterPro" id="IPR029058">
    <property type="entry name" value="AB_hydrolase_fold"/>
</dbReference>
<keyword evidence="5" id="KW-1185">Reference proteome</keyword>
<dbReference type="Pfam" id="PF07859">
    <property type="entry name" value="Abhydrolase_3"/>
    <property type="match status" value="1"/>
</dbReference>
<evidence type="ECO:0000313" key="5">
    <source>
        <dbReference type="Proteomes" id="UP001156641"/>
    </source>
</evidence>
<evidence type="ECO:0000256" key="1">
    <source>
        <dbReference type="ARBA" id="ARBA00010515"/>
    </source>
</evidence>
<name>A0ABQ6ADR2_9PROT</name>
<comment type="caution">
    <text evidence="4">The sequence shown here is derived from an EMBL/GenBank/DDBJ whole genome shotgun (WGS) entry which is preliminary data.</text>
</comment>
<evidence type="ECO:0000313" key="4">
    <source>
        <dbReference type="EMBL" id="GLR68249.1"/>
    </source>
</evidence>
<protein>
    <submittedName>
        <fullName evidence="4">Esterase</fullName>
    </submittedName>
</protein>
<accession>A0ABQ6ADR2</accession>
<reference evidence="5" key="1">
    <citation type="journal article" date="2019" name="Int. J. Syst. Evol. Microbiol.">
        <title>The Global Catalogue of Microorganisms (GCM) 10K type strain sequencing project: providing services to taxonomists for standard genome sequencing and annotation.</title>
        <authorList>
            <consortium name="The Broad Institute Genomics Platform"/>
            <consortium name="The Broad Institute Genome Sequencing Center for Infectious Disease"/>
            <person name="Wu L."/>
            <person name="Ma J."/>
        </authorList>
    </citation>
    <scope>NUCLEOTIDE SEQUENCE [LARGE SCALE GENOMIC DNA]</scope>
    <source>
        <strain evidence="5">NBRC 112502</strain>
    </source>
</reference>
<dbReference type="InterPro" id="IPR050300">
    <property type="entry name" value="GDXG_lipolytic_enzyme"/>
</dbReference>
<gene>
    <name evidence="4" type="ORF">GCM10010909_29300</name>
</gene>